<dbReference type="OrthoDB" id="9814400at2"/>
<name>A0A1M5N241_9BACT</name>
<evidence type="ECO:0000259" key="3">
    <source>
        <dbReference type="PROSITE" id="PS51459"/>
    </source>
</evidence>
<evidence type="ECO:0000256" key="1">
    <source>
        <dbReference type="PIRSR" id="PIRSR640198-1"/>
    </source>
</evidence>
<dbReference type="InterPro" id="IPR036388">
    <property type="entry name" value="WH-like_DNA-bd_sf"/>
</dbReference>
<dbReference type="GO" id="GO:0005524">
    <property type="term" value="F:ATP binding"/>
    <property type="evidence" value="ECO:0007669"/>
    <property type="project" value="UniProtKB-KW"/>
</dbReference>
<dbReference type="STRING" id="947013.SAMN04488109_2048"/>
<sequence>MSKYIHLSKEWPAFEWEDEKIILPLSAMRHKQGRLLGKLEGLGFRLREEATLETLTQDVIKSSEIEGEKLPADQVRSSIARRLGIEIAGEVVVSRNVEGIVEMMLDATQKYKEALTDDRLFGWHATLFPTGRSGMHKIRVGAWRDDANGPMQVVSGAMGKERVHYEAPEAARLDVEVDAFLRWFNATTPLDPVLKAAIAHLWFVTIHPFEDGNGRIARAIADMQLARADGSRQRFYSMSAQIQRERNIYYEVLEKTQKGNLDITRWLLWFFDCLDRAIALSEENLSGVIHKAKFWESHQSVALSERQRKMLNLFMDGFEGKLTSSKWAKITKCSPDTALRDIQDLMEKGILEKDDGGGRSTSYKLRS</sequence>
<accession>A0A1M5N241</accession>
<keyword evidence="2" id="KW-0067">ATP-binding</keyword>
<evidence type="ECO:0000313" key="5">
    <source>
        <dbReference type="Proteomes" id="UP000184212"/>
    </source>
</evidence>
<dbReference type="InterPro" id="IPR025230">
    <property type="entry name" value="DUF4172"/>
</dbReference>
<evidence type="ECO:0000313" key="4">
    <source>
        <dbReference type="EMBL" id="SHG83259.1"/>
    </source>
</evidence>
<dbReference type="PROSITE" id="PS51459">
    <property type="entry name" value="FIDO"/>
    <property type="match status" value="1"/>
</dbReference>
<dbReference type="RefSeq" id="WP_073133348.1">
    <property type="nucleotide sequence ID" value="NZ_FQWQ01000001.1"/>
</dbReference>
<keyword evidence="5" id="KW-1185">Reference proteome</keyword>
<dbReference type="InterPro" id="IPR003812">
    <property type="entry name" value="Fido"/>
</dbReference>
<dbReference type="AlphaFoldDB" id="A0A1M5N241"/>
<evidence type="ECO:0000256" key="2">
    <source>
        <dbReference type="PIRSR" id="PIRSR640198-2"/>
    </source>
</evidence>
<dbReference type="InterPro" id="IPR036597">
    <property type="entry name" value="Fido-like_dom_sf"/>
</dbReference>
<dbReference type="EMBL" id="FQWQ01000001">
    <property type="protein sequence ID" value="SHG83259.1"/>
    <property type="molecule type" value="Genomic_DNA"/>
</dbReference>
<proteinExistence type="predicted"/>
<dbReference type="Gene3D" id="1.10.3290.10">
    <property type="entry name" value="Fido-like domain"/>
    <property type="match status" value="1"/>
</dbReference>
<dbReference type="PANTHER" id="PTHR13504">
    <property type="entry name" value="FIDO DOMAIN-CONTAINING PROTEIN DDB_G0283145"/>
    <property type="match status" value="1"/>
</dbReference>
<keyword evidence="2" id="KW-0547">Nucleotide-binding</keyword>
<reference evidence="4 5" key="1">
    <citation type="submission" date="2016-11" db="EMBL/GenBank/DDBJ databases">
        <authorList>
            <person name="Jaros S."/>
            <person name="Januszkiewicz K."/>
            <person name="Wedrychowicz H."/>
        </authorList>
    </citation>
    <scope>NUCLEOTIDE SEQUENCE [LARGE SCALE GENOMIC DNA]</scope>
    <source>
        <strain evidence="4 5">DSM 24574</strain>
    </source>
</reference>
<dbReference type="InterPro" id="IPR040198">
    <property type="entry name" value="Fido_containing"/>
</dbReference>
<dbReference type="InterPro" id="IPR036390">
    <property type="entry name" value="WH_DNA-bd_sf"/>
</dbReference>
<dbReference type="Gene3D" id="1.10.10.10">
    <property type="entry name" value="Winged helix-like DNA-binding domain superfamily/Winged helix DNA-binding domain"/>
    <property type="match status" value="1"/>
</dbReference>
<feature type="binding site" evidence="2">
    <location>
        <begin position="211"/>
        <end position="218"/>
    </location>
    <ligand>
        <name>ATP</name>
        <dbReference type="ChEBI" id="CHEBI:30616"/>
    </ligand>
</feature>
<dbReference type="Pfam" id="PF13776">
    <property type="entry name" value="DUF4172"/>
    <property type="match status" value="1"/>
</dbReference>
<protein>
    <submittedName>
        <fullName evidence="4">Fic family protein</fullName>
    </submittedName>
</protein>
<dbReference type="Pfam" id="PF02661">
    <property type="entry name" value="Fic"/>
    <property type="match status" value="1"/>
</dbReference>
<dbReference type="Proteomes" id="UP000184212">
    <property type="component" value="Unassembled WGS sequence"/>
</dbReference>
<dbReference type="SUPFAM" id="SSF46785">
    <property type="entry name" value="Winged helix' DNA-binding domain"/>
    <property type="match status" value="1"/>
</dbReference>
<organism evidence="4 5">
    <name type="scientific">Chryseolinea serpens</name>
    <dbReference type="NCBI Taxonomy" id="947013"/>
    <lineage>
        <taxon>Bacteria</taxon>
        <taxon>Pseudomonadati</taxon>
        <taxon>Bacteroidota</taxon>
        <taxon>Cytophagia</taxon>
        <taxon>Cytophagales</taxon>
        <taxon>Fulvivirgaceae</taxon>
        <taxon>Chryseolinea</taxon>
    </lineage>
</organism>
<gene>
    <name evidence="4" type="ORF">SAMN04488109_2048</name>
</gene>
<feature type="active site" evidence="1">
    <location>
        <position position="207"/>
    </location>
</feature>
<dbReference type="PANTHER" id="PTHR13504:SF33">
    <property type="entry name" value="FIC FAMILY PROTEIN"/>
    <property type="match status" value="1"/>
</dbReference>
<feature type="binding site" evidence="2">
    <location>
        <begin position="249"/>
        <end position="250"/>
    </location>
    <ligand>
        <name>ATP</name>
        <dbReference type="ChEBI" id="CHEBI:30616"/>
    </ligand>
</feature>
<dbReference type="SUPFAM" id="SSF140931">
    <property type="entry name" value="Fic-like"/>
    <property type="match status" value="1"/>
</dbReference>
<feature type="domain" description="Fido" evidence="3">
    <location>
        <begin position="115"/>
        <end position="272"/>
    </location>
</feature>